<sequence>MITAVMFRHGIENPEAMRRIRSRLERLESKSDRIRRVEVVLDRISHGGAPACNYQCHISFRGTEKRDLDIYADKRLAEMAIDDAFDRLHLVLRSGLVRRLRRRK</sequence>
<evidence type="ECO:0000313" key="1">
    <source>
        <dbReference type="EMBL" id="GGB94252.1"/>
    </source>
</evidence>
<accession>A0ABQ1KBH8</accession>
<dbReference type="InterPro" id="IPR036567">
    <property type="entry name" value="RHF-like"/>
</dbReference>
<protein>
    <recommendedName>
        <fullName evidence="3">Ribosomal subunit interface protein</fullName>
    </recommendedName>
</protein>
<dbReference type="SUPFAM" id="SSF69754">
    <property type="entry name" value="Ribosome binding protein Y (YfiA homologue)"/>
    <property type="match status" value="1"/>
</dbReference>
<keyword evidence="2" id="KW-1185">Reference proteome</keyword>
<dbReference type="Gene3D" id="3.30.160.100">
    <property type="entry name" value="Ribosome hibernation promotion factor-like"/>
    <property type="match status" value="1"/>
</dbReference>
<proteinExistence type="predicted"/>
<organism evidence="1 2">
    <name type="scientific">Marinobacterium zhoushanense</name>
    <dbReference type="NCBI Taxonomy" id="1679163"/>
    <lineage>
        <taxon>Bacteria</taxon>
        <taxon>Pseudomonadati</taxon>
        <taxon>Pseudomonadota</taxon>
        <taxon>Gammaproteobacteria</taxon>
        <taxon>Oceanospirillales</taxon>
        <taxon>Oceanospirillaceae</taxon>
        <taxon>Marinobacterium</taxon>
    </lineage>
</organism>
<comment type="caution">
    <text evidence="1">The sequence shown here is derived from an EMBL/GenBank/DDBJ whole genome shotgun (WGS) entry which is preliminary data.</text>
</comment>
<dbReference type="RefSeq" id="WP_188747929.1">
    <property type="nucleotide sequence ID" value="NZ_BMIJ01000004.1"/>
</dbReference>
<evidence type="ECO:0008006" key="3">
    <source>
        <dbReference type="Google" id="ProtNLM"/>
    </source>
</evidence>
<dbReference type="EMBL" id="BMIJ01000004">
    <property type="protein sequence ID" value="GGB94252.1"/>
    <property type="molecule type" value="Genomic_DNA"/>
</dbReference>
<dbReference type="Proteomes" id="UP000629025">
    <property type="component" value="Unassembled WGS sequence"/>
</dbReference>
<gene>
    <name evidence="1" type="ORF">GCM10011352_20380</name>
</gene>
<evidence type="ECO:0000313" key="2">
    <source>
        <dbReference type="Proteomes" id="UP000629025"/>
    </source>
</evidence>
<reference evidence="2" key="1">
    <citation type="journal article" date="2019" name="Int. J. Syst. Evol. Microbiol.">
        <title>The Global Catalogue of Microorganisms (GCM) 10K type strain sequencing project: providing services to taxonomists for standard genome sequencing and annotation.</title>
        <authorList>
            <consortium name="The Broad Institute Genomics Platform"/>
            <consortium name="The Broad Institute Genome Sequencing Center for Infectious Disease"/>
            <person name="Wu L."/>
            <person name="Ma J."/>
        </authorList>
    </citation>
    <scope>NUCLEOTIDE SEQUENCE [LARGE SCALE GENOMIC DNA]</scope>
    <source>
        <strain evidence="2">CGMCC 1.15341</strain>
    </source>
</reference>
<name>A0ABQ1KBH8_9GAMM</name>